<keyword evidence="3" id="KW-1185">Reference proteome</keyword>
<organism evidence="2 3">
    <name type="scientific">Gnathostoma spinigerum</name>
    <dbReference type="NCBI Taxonomy" id="75299"/>
    <lineage>
        <taxon>Eukaryota</taxon>
        <taxon>Metazoa</taxon>
        <taxon>Ecdysozoa</taxon>
        <taxon>Nematoda</taxon>
        <taxon>Chromadorea</taxon>
        <taxon>Rhabditida</taxon>
        <taxon>Spirurina</taxon>
        <taxon>Gnathostomatomorpha</taxon>
        <taxon>Gnathostomatoidea</taxon>
        <taxon>Gnathostomatidae</taxon>
        <taxon>Gnathostoma</taxon>
    </lineage>
</organism>
<evidence type="ECO:0000313" key="2">
    <source>
        <dbReference type="EMBL" id="MFH4973634.1"/>
    </source>
</evidence>
<comment type="caution">
    <text evidence="2">The sequence shown here is derived from an EMBL/GenBank/DDBJ whole genome shotgun (WGS) entry which is preliminary data.</text>
</comment>
<keyword evidence="1" id="KW-0472">Membrane</keyword>
<protein>
    <submittedName>
        <fullName evidence="2">Uncharacterized protein</fullName>
    </submittedName>
</protein>
<dbReference type="AlphaFoldDB" id="A0ABD6E1X1"/>
<proteinExistence type="predicted"/>
<keyword evidence="1" id="KW-1133">Transmembrane helix</keyword>
<dbReference type="EMBL" id="JBGFUD010000092">
    <property type="protein sequence ID" value="MFH4973634.1"/>
    <property type="molecule type" value="Genomic_DNA"/>
</dbReference>
<feature type="transmembrane region" description="Helical" evidence="1">
    <location>
        <begin position="117"/>
        <end position="137"/>
    </location>
</feature>
<name>A0ABD6E1X1_9BILA</name>
<gene>
    <name evidence="2" type="ORF">AB6A40_000343</name>
</gene>
<keyword evidence="1" id="KW-0812">Transmembrane</keyword>
<accession>A0ABD6E1X1</accession>
<evidence type="ECO:0000313" key="3">
    <source>
        <dbReference type="Proteomes" id="UP001608902"/>
    </source>
</evidence>
<sequence length="152" mass="17240">MAGRSAAPQCRGIALRKLLTYSTAGFVDANLSVSYPRYQPLNSIEWDRAPHVRLFNAEFGRCARQPYLVTSSPLCWMARPYGCFPFPHPPIHSYFPSSFHYFPLTGRPIHIIVDPTISSYLILIIITFLNLICNSFLVKFEVNSSAYVFQSS</sequence>
<dbReference type="Proteomes" id="UP001608902">
    <property type="component" value="Unassembled WGS sequence"/>
</dbReference>
<evidence type="ECO:0000256" key="1">
    <source>
        <dbReference type="SAM" id="Phobius"/>
    </source>
</evidence>
<reference evidence="2 3" key="1">
    <citation type="submission" date="2024-08" db="EMBL/GenBank/DDBJ databases">
        <title>Gnathostoma spinigerum genome.</title>
        <authorList>
            <person name="Gonzalez-Bertolin B."/>
            <person name="Monzon S."/>
            <person name="Zaballos A."/>
            <person name="Jimenez P."/>
            <person name="Dekumyoy P."/>
            <person name="Varona S."/>
            <person name="Cuesta I."/>
            <person name="Sumanam S."/>
            <person name="Adisakwattana P."/>
            <person name="Gasser R.B."/>
            <person name="Hernandez-Gonzalez A."/>
            <person name="Young N.D."/>
            <person name="Perteguer M.J."/>
        </authorList>
    </citation>
    <scope>NUCLEOTIDE SEQUENCE [LARGE SCALE GENOMIC DNA]</scope>
    <source>
        <strain evidence="2">AL3</strain>
        <tissue evidence="2">Liver</tissue>
    </source>
</reference>